<feature type="transmembrane region" description="Helical" evidence="1">
    <location>
        <begin position="216"/>
        <end position="237"/>
    </location>
</feature>
<feature type="transmembrane region" description="Helical" evidence="1">
    <location>
        <begin position="6"/>
        <end position="27"/>
    </location>
</feature>
<dbReference type="EMBL" id="UINC01055021">
    <property type="protein sequence ID" value="SVB73434.1"/>
    <property type="molecule type" value="Genomic_DNA"/>
</dbReference>
<dbReference type="AlphaFoldDB" id="A0A382GFF7"/>
<feature type="transmembrane region" description="Helical" evidence="1">
    <location>
        <begin position="108"/>
        <end position="133"/>
    </location>
</feature>
<evidence type="ECO:0008006" key="3">
    <source>
        <dbReference type="Google" id="ProtNLM"/>
    </source>
</evidence>
<accession>A0A382GFF7</accession>
<dbReference type="SUPFAM" id="SSF103501">
    <property type="entry name" value="Respiratory nitrate reductase 1 gamma chain"/>
    <property type="match status" value="1"/>
</dbReference>
<keyword evidence="1" id="KW-1133">Transmembrane helix</keyword>
<feature type="transmembrane region" description="Helical" evidence="1">
    <location>
        <begin position="145"/>
        <end position="166"/>
    </location>
</feature>
<evidence type="ECO:0000313" key="2">
    <source>
        <dbReference type="EMBL" id="SVB73434.1"/>
    </source>
</evidence>
<protein>
    <recommendedName>
        <fullName evidence="3">Fe-S oxidoreductase</fullName>
    </recommendedName>
</protein>
<reference evidence="2" key="1">
    <citation type="submission" date="2018-05" db="EMBL/GenBank/DDBJ databases">
        <authorList>
            <person name="Lanie J.A."/>
            <person name="Ng W.-L."/>
            <person name="Kazmierczak K.M."/>
            <person name="Andrzejewski T.M."/>
            <person name="Davidsen T.M."/>
            <person name="Wayne K.J."/>
            <person name="Tettelin H."/>
            <person name="Glass J.I."/>
            <person name="Rusch D."/>
            <person name="Podicherti R."/>
            <person name="Tsui H.-C.T."/>
            <person name="Winkler M.E."/>
        </authorList>
    </citation>
    <scope>NUCLEOTIDE SEQUENCE</scope>
</reference>
<organism evidence="2">
    <name type="scientific">marine metagenome</name>
    <dbReference type="NCBI Taxonomy" id="408172"/>
    <lineage>
        <taxon>unclassified sequences</taxon>
        <taxon>metagenomes</taxon>
        <taxon>ecological metagenomes</taxon>
    </lineage>
</organism>
<dbReference type="InterPro" id="IPR036197">
    <property type="entry name" value="NarG-like_sf"/>
</dbReference>
<keyword evidence="1" id="KW-0812">Transmembrane</keyword>
<feature type="transmembrane region" description="Helical" evidence="1">
    <location>
        <begin position="68"/>
        <end position="88"/>
    </location>
</feature>
<gene>
    <name evidence="2" type="ORF">METZ01_LOCUS226288</name>
</gene>
<keyword evidence="1" id="KW-0472">Membrane</keyword>
<evidence type="ECO:0000256" key="1">
    <source>
        <dbReference type="SAM" id="Phobius"/>
    </source>
</evidence>
<name>A0A382GFF7_9ZZZZ</name>
<proteinExistence type="predicted"/>
<dbReference type="Gene3D" id="1.20.950.20">
    <property type="entry name" value="Transmembrane di-heme cytochromes, Chain C"/>
    <property type="match status" value="1"/>
</dbReference>
<sequence length="284" mass="32598">MNPWLMSAVMIVAWSVFGLQMMIKIGAMRKMAPESRMDQIPRRIGMLFKTGIGQEKLVGRSRERMPGIMHALIFWGAMLIGIREFSMMGEGFIPGFQEYLPFLGSESLMGFLFIYVYNIAEIIVLTMILVALYRRFGPQPARLDHNWEGVYVLLFIAGIMLTDLLFDAARFNLIDEWKHSIHQFEHPVYGQERAWAPIASMLALMLVGLGETTNSFFYHFGFWGHIATMLVFVNILINTKQFHEITALPNVFLGSLDYPHARQGIIDLEDEKAWEEGRIGINRL</sequence>
<feature type="non-terminal residue" evidence="2">
    <location>
        <position position="284"/>
    </location>
</feature>